<accession>A0AAJ6NJW2</accession>
<evidence type="ECO:0000256" key="1">
    <source>
        <dbReference type="ARBA" id="ARBA00004561"/>
    </source>
</evidence>
<dbReference type="SUPFAM" id="SSF49401">
    <property type="entry name" value="Bacterial adhesins"/>
    <property type="match status" value="1"/>
</dbReference>
<dbReference type="Gene3D" id="2.60.40.1090">
    <property type="entry name" value="Fimbrial-type adhesion domain"/>
    <property type="match status" value="1"/>
</dbReference>
<protein>
    <submittedName>
        <fullName evidence="5">Fimbrial protein</fullName>
    </submittedName>
</protein>
<dbReference type="InterPro" id="IPR008966">
    <property type="entry name" value="Adhesion_dom_sf"/>
</dbReference>
<dbReference type="PANTHER" id="PTHR33420">
    <property type="entry name" value="FIMBRIAL SUBUNIT ELFA-RELATED"/>
    <property type="match status" value="1"/>
</dbReference>
<reference evidence="5" key="2">
    <citation type="submission" date="2023-02" db="EMBL/GenBank/DDBJ databases">
        <authorList>
            <person name="Huang Y."/>
            <person name="Zhang Y."/>
            <person name="Zhang T."/>
            <person name="Wang J."/>
        </authorList>
    </citation>
    <scope>NUCLEOTIDE SEQUENCE</scope>
    <source>
        <strain evidence="5">KJ-1</strain>
    </source>
</reference>
<evidence type="ECO:0000313" key="5">
    <source>
        <dbReference type="EMBL" id="WDZ51808.1"/>
    </source>
</evidence>
<gene>
    <name evidence="5" type="ORF">LF296_03150</name>
</gene>
<dbReference type="EMBL" id="CP085083">
    <property type="protein sequence ID" value="WDZ51808.1"/>
    <property type="molecule type" value="Genomic_DNA"/>
</dbReference>
<evidence type="ECO:0000256" key="3">
    <source>
        <dbReference type="ARBA" id="ARBA00022729"/>
    </source>
</evidence>
<name>A0AAJ6NJW2_9GAMM</name>
<dbReference type="InterPro" id="IPR036937">
    <property type="entry name" value="Adhesion_dom_fimbrial_sf"/>
</dbReference>
<keyword evidence="3" id="KW-0732">Signal</keyword>
<proteinExistence type="inferred from homology"/>
<evidence type="ECO:0000256" key="4">
    <source>
        <dbReference type="ARBA" id="ARBA00023263"/>
    </source>
</evidence>
<comment type="subcellular location">
    <subcellularLocation>
        <location evidence="1">Fimbrium</location>
    </subcellularLocation>
</comment>
<evidence type="ECO:0000256" key="2">
    <source>
        <dbReference type="ARBA" id="ARBA00006671"/>
    </source>
</evidence>
<dbReference type="Proteomes" id="UP001199528">
    <property type="component" value="Chromosome"/>
</dbReference>
<dbReference type="GO" id="GO:0009289">
    <property type="term" value="C:pilus"/>
    <property type="evidence" value="ECO:0007669"/>
    <property type="project" value="UniProtKB-SubCell"/>
</dbReference>
<dbReference type="KEGG" id="aviv:LF296_03150"/>
<evidence type="ECO:0000313" key="6">
    <source>
        <dbReference type="Proteomes" id="UP001199528"/>
    </source>
</evidence>
<keyword evidence="4" id="KW-0281">Fimbrium</keyword>
<dbReference type="InterPro" id="IPR050263">
    <property type="entry name" value="Bact_Fimbrial_Adh_Pro"/>
</dbReference>
<dbReference type="PANTHER" id="PTHR33420:SF3">
    <property type="entry name" value="FIMBRIAL SUBUNIT ELFA"/>
    <property type="match status" value="1"/>
</dbReference>
<dbReference type="AlphaFoldDB" id="A0AAJ6NJW2"/>
<organism evidence="5 6">
    <name type="scientific">Acinetobacter vivianii</name>
    <dbReference type="NCBI Taxonomy" id="1776742"/>
    <lineage>
        <taxon>Bacteria</taxon>
        <taxon>Pseudomonadati</taxon>
        <taxon>Pseudomonadota</taxon>
        <taxon>Gammaproteobacteria</taxon>
        <taxon>Moraxellales</taxon>
        <taxon>Moraxellaceae</taxon>
        <taxon>Acinetobacter</taxon>
    </lineage>
</organism>
<sequence length="180" mass="19952">MRLFFFPVSYILLAITIIISTTLQAGLGSISGHVALGGEVVESACAISPEHLEQHIMLNNISPDRLVRGDGGELHPFSIDLINCNPQRQNPAHESWLGFQITFEGRADGNNFELQGESQGLALEIQDDRGFIARPGIAMPSHPVPVGERKLNYNLRLIGNQKLMKAGRHFAVLKYKLDYY</sequence>
<dbReference type="GO" id="GO:0043709">
    <property type="term" value="P:cell adhesion involved in single-species biofilm formation"/>
    <property type="evidence" value="ECO:0007669"/>
    <property type="project" value="TreeGrafter"/>
</dbReference>
<dbReference type="RefSeq" id="WP_272655476.1">
    <property type="nucleotide sequence ID" value="NZ_CP085083.1"/>
</dbReference>
<comment type="similarity">
    <text evidence="2">Belongs to the fimbrial protein family.</text>
</comment>
<reference evidence="5" key="1">
    <citation type="journal article" date="2022" name="Front Environ Sci">
        <title>Complete genome sequence analysis of a novel alkane-degrading bacterial strain, Acinetobacter vivianii KJ-1, and its diesel degradation ability.</title>
        <authorList>
            <person name="Zhang Y."/>
            <person name="Song F."/>
            <person name="Wang J."/>
            <person name="Zhao Q."/>
            <person name="Zheng L."/>
            <person name="Wang Z."/>
            <person name="Zhang X."/>
            <person name="Gao Y."/>
            <person name="Chen G."/>
            <person name="Huang Y."/>
        </authorList>
    </citation>
    <scope>NUCLEOTIDE SEQUENCE</scope>
    <source>
        <strain evidence="5">KJ-1</strain>
    </source>
</reference>